<dbReference type="InterPro" id="IPR035965">
    <property type="entry name" value="PAS-like_dom_sf"/>
</dbReference>
<feature type="compositionally biased region" description="Polar residues" evidence="1">
    <location>
        <begin position="270"/>
        <end position="279"/>
    </location>
</feature>
<organism evidence="2 3">
    <name type="scientific">Cafeteria roenbergensis</name>
    <name type="common">Marine flagellate</name>
    <dbReference type="NCBI Taxonomy" id="33653"/>
    <lineage>
        <taxon>Eukaryota</taxon>
        <taxon>Sar</taxon>
        <taxon>Stramenopiles</taxon>
        <taxon>Bigyra</taxon>
        <taxon>Opalozoa</taxon>
        <taxon>Bicosoecida</taxon>
        <taxon>Cafeteriaceae</taxon>
        <taxon>Cafeteria</taxon>
    </lineage>
</organism>
<dbReference type="AlphaFoldDB" id="A0A5A8EHW3"/>
<dbReference type="Gene3D" id="3.30.450.20">
    <property type="entry name" value="PAS domain"/>
    <property type="match status" value="1"/>
</dbReference>
<evidence type="ECO:0008006" key="4">
    <source>
        <dbReference type="Google" id="ProtNLM"/>
    </source>
</evidence>
<evidence type="ECO:0000256" key="1">
    <source>
        <dbReference type="SAM" id="MobiDB-lite"/>
    </source>
</evidence>
<feature type="compositionally biased region" description="Low complexity" evidence="1">
    <location>
        <begin position="188"/>
        <end position="207"/>
    </location>
</feature>
<evidence type="ECO:0000313" key="2">
    <source>
        <dbReference type="EMBL" id="KAA0176854.1"/>
    </source>
</evidence>
<feature type="region of interest" description="Disordered" evidence="1">
    <location>
        <begin position="186"/>
        <end position="279"/>
    </location>
</feature>
<feature type="region of interest" description="Disordered" evidence="1">
    <location>
        <begin position="1"/>
        <end position="31"/>
    </location>
</feature>
<reference evidence="2 3" key="1">
    <citation type="submission" date="2019-07" db="EMBL/GenBank/DDBJ databases">
        <title>Genomes of Cafeteria roenbergensis.</title>
        <authorList>
            <person name="Fischer M.G."/>
            <person name="Hackl T."/>
            <person name="Roman M."/>
        </authorList>
    </citation>
    <scope>NUCLEOTIDE SEQUENCE [LARGE SCALE GENOMIC DNA]</scope>
    <source>
        <strain evidence="2 3">E4-10P</strain>
    </source>
</reference>
<comment type="caution">
    <text evidence="2">The sequence shown here is derived from an EMBL/GenBank/DDBJ whole genome shotgun (WGS) entry which is preliminary data.</text>
</comment>
<dbReference type="Proteomes" id="UP000322899">
    <property type="component" value="Unassembled WGS sequence"/>
</dbReference>
<evidence type="ECO:0000313" key="3">
    <source>
        <dbReference type="Proteomes" id="UP000322899"/>
    </source>
</evidence>
<dbReference type="EMBL" id="VLTO01000006">
    <property type="protein sequence ID" value="KAA0176854.1"/>
    <property type="molecule type" value="Genomic_DNA"/>
</dbReference>
<feature type="compositionally biased region" description="Basic and acidic residues" evidence="1">
    <location>
        <begin position="19"/>
        <end position="29"/>
    </location>
</feature>
<accession>A0A5A8EHW3</accession>
<feature type="compositionally biased region" description="Basic and acidic residues" evidence="1">
    <location>
        <begin position="1"/>
        <end position="10"/>
    </location>
</feature>
<name>A0A5A8EHW3_CAFRO</name>
<dbReference type="SUPFAM" id="SSF55785">
    <property type="entry name" value="PYP-like sensor domain (PAS domain)"/>
    <property type="match status" value="1"/>
</dbReference>
<sequence length="279" mass="29631">MMDSTRDDGSARPAAAAREAPRAADEDPHAASMDQVAAARKEASMLRRKLEEVVHQRNALHELMRRSQDLHILFDMEGRICYAGSEAACSQLLGRVSQSLFDEPLHKILAPGAQHTFEAYINHILEAQSVRELTVEERRVRTVLVDAKGRQRHVEGHGQAWQRGTFIEFVFAFREIAALGVGPERGLPASSEAPPSSAAASSHPPHAGWTAGAPPMSMPATSGSWHAHPGGIVGISSHDAARGAHAASASAGMPVGPMAGGPVHPRGPDHTSSSSQMGP</sequence>
<protein>
    <recommendedName>
        <fullName evidence="4">PAS domain-containing protein</fullName>
    </recommendedName>
</protein>
<proteinExistence type="predicted"/>
<gene>
    <name evidence="2" type="ORF">FNF27_01676</name>
</gene>
<feature type="compositionally biased region" description="Low complexity" evidence="1">
    <location>
        <begin position="243"/>
        <end position="264"/>
    </location>
</feature>